<dbReference type="RefSeq" id="WP_091677650.1">
    <property type="nucleotide sequence ID" value="NZ_FOKG01000023.1"/>
</dbReference>
<keyword evidence="4" id="KW-1185">Reference proteome</keyword>
<dbReference type="AlphaFoldDB" id="A0A1I1CDV0"/>
<dbReference type="OrthoDB" id="3422146at2"/>
<organism evidence="3 4">
    <name type="scientific">Amycolatopsis marina</name>
    <dbReference type="NCBI Taxonomy" id="490629"/>
    <lineage>
        <taxon>Bacteria</taxon>
        <taxon>Bacillati</taxon>
        <taxon>Actinomycetota</taxon>
        <taxon>Actinomycetes</taxon>
        <taxon>Pseudonocardiales</taxon>
        <taxon>Pseudonocardiaceae</taxon>
        <taxon>Amycolatopsis</taxon>
    </lineage>
</organism>
<sequence>MIAVQILGFGLIVLVAWDAAATVLHPDREGLLATAIRRTVWAVTTLLSARLSRLGTYVLGLAGPVIVACTFLGWILLATVGLAVAAWPILGTEFAIQTDLGAPTFVDALYFAAGTTTVLGYGDVTPLSTQAELLSVFGAGVGFTMFTGMATYVLEVVSGVATRNRFTLAVHDDARACGGVTMLTDCLGEAGVDETRERCRSWAEHVRAVDEMVHRYPLVGFTYRSRRPEYDPEPALRHVAEATVTALVATGYAPGLRTAAEALCSALIRLQSTIAETYLGAAVTSALADPEPTDRDRAAVAAVDRVLSGALGLAVPPAEHQQATETVCRTRIFLEGLHRWSRSDVPLHEWDE</sequence>
<feature type="transmembrane region" description="Helical" evidence="1">
    <location>
        <begin position="102"/>
        <end position="121"/>
    </location>
</feature>
<evidence type="ECO:0000313" key="4">
    <source>
        <dbReference type="Proteomes" id="UP000243799"/>
    </source>
</evidence>
<dbReference type="Gene3D" id="1.10.287.70">
    <property type="match status" value="1"/>
</dbReference>
<feature type="transmembrane region" description="Helical" evidence="1">
    <location>
        <begin position="133"/>
        <end position="154"/>
    </location>
</feature>
<evidence type="ECO:0000259" key="2">
    <source>
        <dbReference type="Pfam" id="PF07885"/>
    </source>
</evidence>
<gene>
    <name evidence="3" type="ORF">SAMN05216266_12326</name>
</gene>
<feature type="domain" description="Potassium channel" evidence="2">
    <location>
        <begin position="84"/>
        <end position="157"/>
    </location>
</feature>
<keyword evidence="1" id="KW-0812">Transmembrane</keyword>
<keyword evidence="1" id="KW-0472">Membrane</keyword>
<reference evidence="4" key="1">
    <citation type="submission" date="2016-10" db="EMBL/GenBank/DDBJ databases">
        <authorList>
            <person name="Varghese N."/>
            <person name="Submissions S."/>
        </authorList>
    </citation>
    <scope>NUCLEOTIDE SEQUENCE [LARGE SCALE GENOMIC DNA]</scope>
    <source>
        <strain evidence="4">CGMCC 4.3568</strain>
    </source>
</reference>
<dbReference type="Pfam" id="PF07885">
    <property type="entry name" value="Ion_trans_2"/>
    <property type="match status" value="1"/>
</dbReference>
<dbReference type="InterPro" id="IPR013099">
    <property type="entry name" value="K_chnl_dom"/>
</dbReference>
<dbReference type="Proteomes" id="UP000243799">
    <property type="component" value="Unassembled WGS sequence"/>
</dbReference>
<evidence type="ECO:0000256" key="1">
    <source>
        <dbReference type="SAM" id="Phobius"/>
    </source>
</evidence>
<evidence type="ECO:0000313" key="3">
    <source>
        <dbReference type="EMBL" id="SFB59048.1"/>
    </source>
</evidence>
<dbReference type="STRING" id="490629.SAMN05216266_12326"/>
<accession>A0A1I1CDV0</accession>
<protein>
    <submittedName>
        <fullName evidence="3">Ion channel</fullName>
    </submittedName>
</protein>
<dbReference type="SUPFAM" id="SSF81324">
    <property type="entry name" value="Voltage-gated potassium channels"/>
    <property type="match status" value="1"/>
</dbReference>
<feature type="transmembrane region" description="Helical" evidence="1">
    <location>
        <begin position="61"/>
        <end position="90"/>
    </location>
</feature>
<keyword evidence="1" id="KW-1133">Transmembrane helix</keyword>
<dbReference type="EMBL" id="FOKG01000023">
    <property type="protein sequence ID" value="SFB59048.1"/>
    <property type="molecule type" value="Genomic_DNA"/>
</dbReference>
<proteinExistence type="predicted"/>
<name>A0A1I1CDV0_9PSEU</name>